<comment type="caution">
    <text evidence="1">The sequence shown here is derived from an EMBL/GenBank/DDBJ whole genome shotgun (WGS) entry which is preliminary data.</text>
</comment>
<dbReference type="EMBL" id="SUQX01000007">
    <property type="protein sequence ID" value="TJX05918.1"/>
    <property type="molecule type" value="Genomic_DNA"/>
</dbReference>
<dbReference type="Proteomes" id="UP000307092">
    <property type="component" value="Unassembled WGS sequence"/>
</dbReference>
<accession>A0AAX2TPB6</accession>
<feature type="non-terminal residue" evidence="1">
    <location>
        <position position="27"/>
    </location>
</feature>
<gene>
    <name evidence="2" type="ORF">E8M63_05720</name>
    <name evidence="1" type="ORF">E8M63_08460</name>
</gene>
<evidence type="ECO:0000313" key="3">
    <source>
        <dbReference type="Proteomes" id="UP000307092"/>
    </source>
</evidence>
<dbReference type="PROSITE" id="PS51257">
    <property type="entry name" value="PROKAR_LIPOPROTEIN"/>
    <property type="match status" value="1"/>
</dbReference>
<protein>
    <submittedName>
        <fullName evidence="1">Adhesin</fullName>
    </submittedName>
</protein>
<evidence type="ECO:0000313" key="2">
    <source>
        <dbReference type="EMBL" id="TJX05918.1"/>
    </source>
</evidence>
<sequence>MRARLLIPILFSVFILSACGTLTGIPS</sequence>
<dbReference type="AlphaFoldDB" id="A0AAX2TPB6"/>
<dbReference type="EMBL" id="SUQX01000015">
    <property type="protein sequence ID" value="TJX05192.1"/>
    <property type="molecule type" value="Genomic_DNA"/>
</dbReference>
<name>A0AAX2TPB6_NEIGO</name>
<proteinExistence type="predicted"/>
<reference evidence="1 3" key="1">
    <citation type="submission" date="2019-04" db="EMBL/GenBank/DDBJ databases">
        <title>The CDC panel for molecular diagnostics of ciprofloxacin resistance and its use for research and clinical development.</title>
        <authorList>
            <person name="Liu H."/>
            <person name="Tang K."/>
            <person name="Pham C."/>
            <person name="Schmerer M."/>
        </authorList>
    </citation>
    <scope>NUCLEOTIDE SEQUENCE [LARGE SCALE GENOMIC DNA]</scope>
    <source>
        <strain evidence="1 3">LRRBGS_0742</strain>
    </source>
</reference>
<evidence type="ECO:0000313" key="1">
    <source>
        <dbReference type="EMBL" id="TJX05192.1"/>
    </source>
</evidence>
<organism evidence="1 3">
    <name type="scientific">Neisseria gonorrhoeae</name>
    <dbReference type="NCBI Taxonomy" id="485"/>
    <lineage>
        <taxon>Bacteria</taxon>
        <taxon>Pseudomonadati</taxon>
        <taxon>Pseudomonadota</taxon>
        <taxon>Betaproteobacteria</taxon>
        <taxon>Neisseriales</taxon>
        <taxon>Neisseriaceae</taxon>
        <taxon>Neisseria</taxon>
    </lineage>
</organism>